<dbReference type="PROSITE" id="PS50109">
    <property type="entry name" value="HIS_KIN"/>
    <property type="match status" value="1"/>
</dbReference>
<gene>
    <name evidence="10" type="ORF">AC731_005880</name>
</gene>
<protein>
    <recommendedName>
        <fullName evidence="2">histidine kinase</fullName>
        <ecNumber evidence="2">2.7.13.3</ecNumber>
    </recommendedName>
</protein>
<organism evidence="10 11">
    <name type="scientific">Thauera humireducens</name>
    <dbReference type="NCBI Taxonomy" id="1134435"/>
    <lineage>
        <taxon>Bacteria</taxon>
        <taxon>Pseudomonadati</taxon>
        <taxon>Pseudomonadota</taxon>
        <taxon>Betaproteobacteria</taxon>
        <taxon>Rhodocyclales</taxon>
        <taxon>Zoogloeaceae</taxon>
        <taxon>Thauera</taxon>
    </lineage>
</organism>
<reference evidence="11" key="1">
    <citation type="submission" date="2016-03" db="EMBL/GenBank/DDBJ databases">
        <authorList>
            <person name="Ma C."/>
            <person name="Zhou S."/>
            <person name="Yang G."/>
        </authorList>
    </citation>
    <scope>NUCLEOTIDE SEQUENCE [LARGE SCALE GENOMIC DNA]</scope>
    <source>
        <strain evidence="11">SgZ-1</strain>
    </source>
</reference>
<dbReference type="STRING" id="1134435.AC731_005880"/>
<feature type="domain" description="Histidine kinase" evidence="9">
    <location>
        <begin position="211"/>
        <end position="413"/>
    </location>
</feature>
<evidence type="ECO:0000256" key="6">
    <source>
        <dbReference type="ARBA" id="ARBA00022777"/>
    </source>
</evidence>
<dbReference type="PANTHER" id="PTHR45436:SF16">
    <property type="entry name" value="HISTIDINE KINASE"/>
    <property type="match status" value="1"/>
</dbReference>
<evidence type="ECO:0000256" key="1">
    <source>
        <dbReference type="ARBA" id="ARBA00000085"/>
    </source>
</evidence>
<dbReference type="InterPro" id="IPR036097">
    <property type="entry name" value="HisK_dim/P_sf"/>
</dbReference>
<dbReference type="InterPro" id="IPR003661">
    <property type="entry name" value="HisK_dim/P_dom"/>
</dbReference>
<sequence length="423" mass="45864">MRVRIAISVTAMLLVLIVAQSFALVMLNEEMEEEFIDGTLDEQLHYSIEHSRRLGTLVGPQTPTMALYRYTPGTAPPPGLSADLAALPVGNHEDWSSGRELHVAVREVDGQRYVLTYDESEHREREAAVVTAIVIGGLMLSALSFLLVYAIATRLTRGLETLAERVEGERDGTPFAQDGLDAELLVVAQALDRAEARQAALLARERDFNANLSHELRTPLAGIRSDAEMLLTDAALSDKARRRAERIVATTDRTATLANSLLLLVREARPQAVEPINLCAAVRDSWARLHAADATARGLTLHIDPRAEITADPSLLALVLHNLLENALRHADGREIEVVLAGRCLEVRDRGPGFGAEDPMRCFERFRRGGTRPGHGLGLALVKHICSACGWTAHASNRPDGGACLAIDFGAASGPVQHAPDGH</sequence>
<dbReference type="Gene3D" id="3.30.565.10">
    <property type="entry name" value="Histidine kinase-like ATPase, C-terminal domain"/>
    <property type="match status" value="1"/>
</dbReference>
<dbReference type="CDD" id="cd00082">
    <property type="entry name" value="HisKA"/>
    <property type="match status" value="1"/>
</dbReference>
<feature type="transmembrane region" description="Helical" evidence="8">
    <location>
        <begin position="127"/>
        <end position="152"/>
    </location>
</feature>
<dbReference type="InterPro" id="IPR003594">
    <property type="entry name" value="HATPase_dom"/>
</dbReference>
<evidence type="ECO:0000256" key="3">
    <source>
        <dbReference type="ARBA" id="ARBA00022553"/>
    </source>
</evidence>
<dbReference type="InterPro" id="IPR050428">
    <property type="entry name" value="TCS_sensor_his_kinase"/>
</dbReference>
<dbReference type="SMART" id="SM00387">
    <property type="entry name" value="HATPase_c"/>
    <property type="match status" value="1"/>
</dbReference>
<dbReference type="AlphaFoldDB" id="A0A127KAT5"/>
<proteinExistence type="predicted"/>
<evidence type="ECO:0000256" key="7">
    <source>
        <dbReference type="ARBA" id="ARBA00022989"/>
    </source>
</evidence>
<keyword evidence="5 8" id="KW-0812">Transmembrane</keyword>
<dbReference type="InterPro" id="IPR005467">
    <property type="entry name" value="His_kinase_dom"/>
</dbReference>
<evidence type="ECO:0000256" key="5">
    <source>
        <dbReference type="ARBA" id="ARBA00022692"/>
    </source>
</evidence>
<keyword evidence="8" id="KW-0472">Membrane</keyword>
<evidence type="ECO:0000256" key="4">
    <source>
        <dbReference type="ARBA" id="ARBA00022679"/>
    </source>
</evidence>
<dbReference type="KEGG" id="thu:AC731_005880"/>
<dbReference type="EC" id="2.7.13.3" evidence="2"/>
<keyword evidence="3" id="KW-0597">Phosphoprotein</keyword>
<dbReference type="PANTHER" id="PTHR45436">
    <property type="entry name" value="SENSOR HISTIDINE KINASE YKOH"/>
    <property type="match status" value="1"/>
</dbReference>
<dbReference type="SUPFAM" id="SSF47384">
    <property type="entry name" value="Homodimeric domain of signal transducing histidine kinase"/>
    <property type="match status" value="1"/>
</dbReference>
<dbReference type="Proteomes" id="UP000036902">
    <property type="component" value="Chromosome"/>
</dbReference>
<evidence type="ECO:0000313" key="10">
    <source>
        <dbReference type="EMBL" id="AMO39021.1"/>
    </source>
</evidence>
<evidence type="ECO:0000259" key="9">
    <source>
        <dbReference type="PROSITE" id="PS50109"/>
    </source>
</evidence>
<keyword evidence="7 8" id="KW-1133">Transmembrane helix</keyword>
<dbReference type="SUPFAM" id="SSF55874">
    <property type="entry name" value="ATPase domain of HSP90 chaperone/DNA topoisomerase II/histidine kinase"/>
    <property type="match status" value="1"/>
</dbReference>
<keyword evidence="4" id="KW-0808">Transferase</keyword>
<evidence type="ECO:0000313" key="11">
    <source>
        <dbReference type="Proteomes" id="UP000036902"/>
    </source>
</evidence>
<evidence type="ECO:0000256" key="8">
    <source>
        <dbReference type="SAM" id="Phobius"/>
    </source>
</evidence>
<name>A0A127KAT5_9RHOO</name>
<dbReference type="CDD" id="cd00075">
    <property type="entry name" value="HATPase"/>
    <property type="match status" value="1"/>
</dbReference>
<dbReference type="EMBL" id="CP014646">
    <property type="protein sequence ID" value="AMO39021.1"/>
    <property type="molecule type" value="Genomic_DNA"/>
</dbReference>
<dbReference type="Pfam" id="PF00512">
    <property type="entry name" value="HisKA"/>
    <property type="match status" value="1"/>
</dbReference>
<keyword evidence="11" id="KW-1185">Reference proteome</keyword>
<dbReference type="Gene3D" id="1.10.287.130">
    <property type="match status" value="1"/>
</dbReference>
<dbReference type="GO" id="GO:0000155">
    <property type="term" value="F:phosphorelay sensor kinase activity"/>
    <property type="evidence" value="ECO:0007669"/>
    <property type="project" value="InterPro"/>
</dbReference>
<dbReference type="GO" id="GO:0005886">
    <property type="term" value="C:plasma membrane"/>
    <property type="evidence" value="ECO:0007669"/>
    <property type="project" value="TreeGrafter"/>
</dbReference>
<evidence type="ECO:0000256" key="2">
    <source>
        <dbReference type="ARBA" id="ARBA00012438"/>
    </source>
</evidence>
<comment type="catalytic activity">
    <reaction evidence="1">
        <text>ATP + protein L-histidine = ADP + protein N-phospho-L-histidine.</text>
        <dbReference type="EC" id="2.7.13.3"/>
    </reaction>
</comment>
<dbReference type="Pfam" id="PF02518">
    <property type="entry name" value="HATPase_c"/>
    <property type="match status" value="1"/>
</dbReference>
<keyword evidence="6 10" id="KW-0418">Kinase</keyword>
<accession>A0A127KAT5</accession>
<dbReference type="SMART" id="SM00388">
    <property type="entry name" value="HisKA"/>
    <property type="match status" value="1"/>
</dbReference>
<dbReference type="InterPro" id="IPR036890">
    <property type="entry name" value="HATPase_C_sf"/>
</dbReference>